<keyword evidence="1" id="KW-1133">Transmembrane helix</keyword>
<name>A0A9N9FH29_9GLOM</name>
<evidence type="ECO:0000313" key="2">
    <source>
        <dbReference type="EMBL" id="CAG8532576.1"/>
    </source>
</evidence>
<dbReference type="Proteomes" id="UP000789342">
    <property type="component" value="Unassembled WGS sequence"/>
</dbReference>
<organism evidence="2 3">
    <name type="scientific">Acaulospora morrowiae</name>
    <dbReference type="NCBI Taxonomy" id="94023"/>
    <lineage>
        <taxon>Eukaryota</taxon>
        <taxon>Fungi</taxon>
        <taxon>Fungi incertae sedis</taxon>
        <taxon>Mucoromycota</taxon>
        <taxon>Glomeromycotina</taxon>
        <taxon>Glomeromycetes</taxon>
        <taxon>Diversisporales</taxon>
        <taxon>Acaulosporaceae</taxon>
        <taxon>Acaulospora</taxon>
    </lineage>
</organism>
<evidence type="ECO:0000256" key="1">
    <source>
        <dbReference type="SAM" id="Phobius"/>
    </source>
</evidence>
<proteinExistence type="predicted"/>
<dbReference type="OrthoDB" id="10507025at2759"/>
<keyword evidence="1" id="KW-0472">Membrane</keyword>
<comment type="caution">
    <text evidence="2">The sequence shown here is derived from an EMBL/GenBank/DDBJ whole genome shotgun (WGS) entry which is preliminary data.</text>
</comment>
<feature type="non-terminal residue" evidence="2">
    <location>
        <position position="1"/>
    </location>
</feature>
<feature type="transmembrane region" description="Helical" evidence="1">
    <location>
        <begin position="54"/>
        <end position="74"/>
    </location>
</feature>
<protein>
    <submittedName>
        <fullName evidence="2">9454_t:CDS:1</fullName>
    </submittedName>
</protein>
<feature type="transmembrane region" description="Helical" evidence="1">
    <location>
        <begin position="80"/>
        <end position="102"/>
    </location>
</feature>
<dbReference type="AlphaFoldDB" id="A0A9N9FH29"/>
<accession>A0A9N9FH29</accession>
<reference evidence="2" key="1">
    <citation type="submission" date="2021-06" db="EMBL/GenBank/DDBJ databases">
        <authorList>
            <person name="Kallberg Y."/>
            <person name="Tangrot J."/>
            <person name="Rosling A."/>
        </authorList>
    </citation>
    <scope>NUCLEOTIDE SEQUENCE</scope>
    <source>
        <strain evidence="2">CL551</strain>
    </source>
</reference>
<dbReference type="EMBL" id="CAJVPV010002662">
    <property type="protein sequence ID" value="CAG8532576.1"/>
    <property type="molecule type" value="Genomic_DNA"/>
</dbReference>
<keyword evidence="1" id="KW-0812">Transmembrane</keyword>
<gene>
    <name evidence="2" type="ORF">AMORRO_LOCUS4745</name>
</gene>
<keyword evidence="3" id="KW-1185">Reference proteome</keyword>
<sequence length="220" mass="25527">NYDDNLKSLKKISESIKKHKKDLTKGRETMPSKEVEYKKYKEKSESCSKNSEKFIYLGAGLAFCNTFYIITILLDGRMGFLTAYFSIFLMTTISLFVLFLGVKFRFDSTEYSKVSEEIKVNLEVIKRLIENTNDTEIKAIELNVVSLIRRIPLVLEYWKDYKESLEGLIVVFNAGGHDFDPSQMGDKWREIKNCLEDYGHIVRDVLEQNDLLNGKDSKNN</sequence>
<evidence type="ECO:0000313" key="3">
    <source>
        <dbReference type="Proteomes" id="UP000789342"/>
    </source>
</evidence>